<reference evidence="1 2" key="2">
    <citation type="journal article" date="2017" name="Genome Announc.">
        <title>Draft genome sequence of Aquitalea magnusonii strain H3, a plant growth-promoting bacterium of duckweed Lemna minor.</title>
        <authorList>
            <person name="Ishizawa H."/>
            <person name="Kuroda M."/>
            <person name="Ike M."/>
        </authorList>
    </citation>
    <scope>NUCLEOTIDE SEQUENCE [LARGE SCALE GENOMIC DNA]</scope>
    <source>
        <strain evidence="1 2">H3</strain>
    </source>
</reference>
<dbReference type="AlphaFoldDB" id="A0A3G9GCM0"/>
<protein>
    <submittedName>
        <fullName evidence="1">Uncharacterized protein</fullName>
    </submittedName>
</protein>
<evidence type="ECO:0000313" key="2">
    <source>
        <dbReference type="Proteomes" id="UP000198290"/>
    </source>
</evidence>
<dbReference type="EMBL" id="AP018823">
    <property type="protein sequence ID" value="BBF83852.1"/>
    <property type="molecule type" value="Genomic_DNA"/>
</dbReference>
<dbReference type="KEGG" id="amah:DLM_0169"/>
<dbReference type="Proteomes" id="UP000198290">
    <property type="component" value="Chromosome"/>
</dbReference>
<reference evidence="2" key="1">
    <citation type="journal article" date="2017" name="Biotechnol. Biofuels">
        <title>Evaluation of environmental bacterial communities as a factor affecting the growth of duckweed Lemna minor.</title>
        <authorList>
            <person name="Ishizawa H."/>
            <person name="Kuroda M."/>
            <person name="Morikawa M."/>
            <person name="Ike M."/>
        </authorList>
    </citation>
    <scope>NUCLEOTIDE SEQUENCE [LARGE SCALE GENOMIC DNA]</scope>
    <source>
        <strain evidence="2">H3</strain>
    </source>
</reference>
<name>A0A3G9GCM0_9NEIS</name>
<organism evidence="1 2">
    <name type="scientific">Aquitalea magnusonii</name>
    <dbReference type="NCBI Taxonomy" id="332411"/>
    <lineage>
        <taxon>Bacteria</taxon>
        <taxon>Pseudomonadati</taxon>
        <taxon>Pseudomonadota</taxon>
        <taxon>Betaproteobacteria</taxon>
        <taxon>Neisseriales</taxon>
        <taxon>Chromobacteriaceae</taxon>
        <taxon>Aquitalea</taxon>
    </lineage>
</organism>
<proteinExistence type="predicted"/>
<reference evidence="2" key="3">
    <citation type="journal article" date="2017" name="Plant Physiol. Biochem.">
        <title>Differential oxidative and antioxidative response of duckweed Lemna minor toward plant growth promoting/inhibiting bacteria.</title>
        <authorList>
            <person name="Ishizawa H."/>
            <person name="Kuroda M."/>
            <person name="Morikawa M."/>
            <person name="Ike M."/>
        </authorList>
    </citation>
    <scope>NUCLEOTIDE SEQUENCE [LARGE SCALE GENOMIC DNA]</scope>
    <source>
        <strain evidence="2">H3</strain>
    </source>
</reference>
<sequence length="44" mass="5163">MKLESKPANYTCDRLHRHGLVRDRAEFELDQGRTARNCKKFATV</sequence>
<accession>A0A3G9GCM0</accession>
<keyword evidence="2" id="KW-1185">Reference proteome</keyword>
<evidence type="ECO:0000313" key="1">
    <source>
        <dbReference type="EMBL" id="BBF83852.1"/>
    </source>
</evidence>
<gene>
    <name evidence="1" type="ORF">DLM_0169</name>
</gene>